<evidence type="ECO:0000313" key="4">
    <source>
        <dbReference type="Proteomes" id="UP000185478"/>
    </source>
</evidence>
<keyword evidence="2" id="KW-0732">Signal</keyword>
<evidence type="ECO:0000313" key="3">
    <source>
        <dbReference type="EMBL" id="APT85440.1"/>
    </source>
</evidence>
<sequence length="211" mass="22814">MKFLGENKKARVSVLLVAIIGSSTALASCAKTSTTNETRTSEPVTVHATQDNGSGQETDLSGVTSFIRPCREIDQKILDEIGLTNRFAEEDGVESGEGNFSSCLFRGEGGQGYYSLVSDEVTKEDVVAKGLLINFMPVIELSSRVYFLDFTDGTDIKDNCQASVDTGRGRLGVGYVGPYGENDVQRYCATVAQMMSDLLVLEPQLIDEPKS</sequence>
<gene>
    <name evidence="3" type="ORF">CAQU_10700</name>
</gene>
<dbReference type="KEGG" id="caqu:CAQU_10700"/>
<feature type="signal peptide" evidence="2">
    <location>
        <begin position="1"/>
        <end position="27"/>
    </location>
</feature>
<organism evidence="3 4">
    <name type="scientific">Corynebacterium aquilae DSM 44791</name>
    <dbReference type="NCBI Taxonomy" id="1431546"/>
    <lineage>
        <taxon>Bacteria</taxon>
        <taxon>Bacillati</taxon>
        <taxon>Actinomycetota</taxon>
        <taxon>Actinomycetes</taxon>
        <taxon>Mycobacteriales</taxon>
        <taxon>Corynebacteriaceae</taxon>
        <taxon>Corynebacterium</taxon>
    </lineage>
</organism>
<keyword evidence="4" id="KW-1185">Reference proteome</keyword>
<reference evidence="3 4" key="1">
    <citation type="submission" date="2014-08" db="EMBL/GenBank/DDBJ databases">
        <title>Complete genome sequence of Corynebacterium aquilae S-613T(T) (=DSM 44791(T)), isolated from the choana of a healthy golden eagle.</title>
        <authorList>
            <person name="Ruckert C."/>
            <person name="Albersmeier A."/>
            <person name="Winkler A."/>
            <person name="Kalinowski J."/>
        </authorList>
    </citation>
    <scope>NUCLEOTIDE SEQUENCE [LARGE SCALE GENOMIC DNA]</scope>
    <source>
        <strain evidence="3 4">S-613</strain>
    </source>
</reference>
<accession>A0A1L7CHW1</accession>
<dbReference type="Pfam" id="PF12079">
    <property type="entry name" value="DUF3558"/>
    <property type="match status" value="1"/>
</dbReference>
<evidence type="ECO:0000256" key="1">
    <source>
        <dbReference type="SAM" id="MobiDB-lite"/>
    </source>
</evidence>
<dbReference type="AlphaFoldDB" id="A0A1L7CHW1"/>
<proteinExistence type="predicted"/>
<feature type="region of interest" description="Disordered" evidence="1">
    <location>
        <begin position="32"/>
        <end position="59"/>
    </location>
</feature>
<dbReference type="STRING" id="1431546.CAQU_10700"/>
<evidence type="ECO:0008006" key="5">
    <source>
        <dbReference type="Google" id="ProtNLM"/>
    </source>
</evidence>
<dbReference type="InterPro" id="IPR024520">
    <property type="entry name" value="DUF3558"/>
</dbReference>
<dbReference type="Proteomes" id="UP000185478">
    <property type="component" value="Chromosome"/>
</dbReference>
<dbReference type="PROSITE" id="PS51257">
    <property type="entry name" value="PROKAR_LIPOPROTEIN"/>
    <property type="match status" value="1"/>
</dbReference>
<dbReference type="EMBL" id="CP009245">
    <property type="protein sequence ID" value="APT85440.1"/>
    <property type="molecule type" value="Genomic_DNA"/>
</dbReference>
<dbReference type="RefSeq" id="WP_075727500.1">
    <property type="nucleotide sequence ID" value="NZ_CP009245.1"/>
</dbReference>
<name>A0A1L7CHW1_9CORY</name>
<protein>
    <recommendedName>
        <fullName evidence="5">DUF3558 domain-containing protein</fullName>
    </recommendedName>
</protein>
<feature type="chain" id="PRO_5039345382" description="DUF3558 domain-containing protein" evidence="2">
    <location>
        <begin position="28"/>
        <end position="211"/>
    </location>
</feature>
<evidence type="ECO:0000256" key="2">
    <source>
        <dbReference type="SAM" id="SignalP"/>
    </source>
</evidence>